<accession>A0A1C3U1U8</accession>
<protein>
    <recommendedName>
        <fullName evidence="3">Nudix hydrolase domain-containing protein</fullName>
    </recommendedName>
</protein>
<dbReference type="OrthoDB" id="1336033at2"/>
<evidence type="ECO:0000313" key="2">
    <source>
        <dbReference type="Proteomes" id="UP000199101"/>
    </source>
</evidence>
<dbReference type="AlphaFoldDB" id="A0A1C3U1U8"/>
<dbReference type="EMBL" id="FMAG01000001">
    <property type="protein sequence ID" value="SCB09480.1"/>
    <property type="molecule type" value="Genomic_DNA"/>
</dbReference>
<proteinExistence type="predicted"/>
<keyword evidence="2" id="KW-1185">Reference proteome</keyword>
<sequence length="231" mass="26456">MPSSYFVYTIIFSRTQNSVRFIEFQKRAKANFFHTRGGRVYQRGTPFDLHGATKFALPGGGFEGDDWDDDNEVYQNCEREFTEECGRLISFINGDEIASDDDDDEVIDAEVFLKRWPVNIQAQPEIAGYAAMYVKVPDNQLEVVRDYIAECFGQRDQAVAQIVNGQIRRYSQIAQRFPMAPMDDELVLAQPAIHEIRQDGFNNNQWIQDLSGDSDTNWFAEIIKALETIDG</sequence>
<evidence type="ECO:0008006" key="3">
    <source>
        <dbReference type="Google" id="ProtNLM"/>
    </source>
</evidence>
<organism evidence="1 2">
    <name type="scientific">Rhizobium multihospitium</name>
    <dbReference type="NCBI Taxonomy" id="410764"/>
    <lineage>
        <taxon>Bacteria</taxon>
        <taxon>Pseudomonadati</taxon>
        <taxon>Pseudomonadota</taxon>
        <taxon>Alphaproteobacteria</taxon>
        <taxon>Hyphomicrobiales</taxon>
        <taxon>Rhizobiaceae</taxon>
        <taxon>Rhizobium/Agrobacterium group</taxon>
        <taxon>Rhizobium</taxon>
    </lineage>
</organism>
<name>A0A1C3U1U8_9HYPH</name>
<dbReference type="STRING" id="410764.GA0061103_1369"/>
<dbReference type="Proteomes" id="UP000199101">
    <property type="component" value="Unassembled WGS sequence"/>
</dbReference>
<gene>
    <name evidence="1" type="ORF">GA0061103_1369</name>
</gene>
<dbReference type="RefSeq" id="WP_092706493.1">
    <property type="nucleotide sequence ID" value="NZ_FMAG01000001.1"/>
</dbReference>
<evidence type="ECO:0000313" key="1">
    <source>
        <dbReference type="EMBL" id="SCB09480.1"/>
    </source>
</evidence>
<reference evidence="2" key="1">
    <citation type="submission" date="2016-08" db="EMBL/GenBank/DDBJ databases">
        <authorList>
            <person name="Varghese N."/>
            <person name="Submissions Spin"/>
        </authorList>
    </citation>
    <scope>NUCLEOTIDE SEQUENCE [LARGE SCALE GENOMIC DNA]</scope>
    <source>
        <strain evidence="2">HAMBI 2975</strain>
    </source>
</reference>